<dbReference type="OrthoDB" id="8155773at2"/>
<keyword evidence="2" id="KW-0238">DNA-binding</keyword>
<dbReference type="PANTHER" id="PTHR43537">
    <property type="entry name" value="TRANSCRIPTIONAL REGULATOR, GNTR FAMILY"/>
    <property type="match status" value="1"/>
</dbReference>
<dbReference type="InterPro" id="IPR008920">
    <property type="entry name" value="TF_FadR/GntR_C"/>
</dbReference>
<dbReference type="Gene3D" id="1.10.10.10">
    <property type="entry name" value="Winged helix-like DNA-binding domain superfamily/Winged helix DNA-binding domain"/>
    <property type="match status" value="1"/>
</dbReference>
<dbReference type="InterPro" id="IPR036390">
    <property type="entry name" value="WH_DNA-bd_sf"/>
</dbReference>
<keyword evidence="1" id="KW-0805">Transcription regulation</keyword>
<name>A0A291LXW7_9RHOB</name>
<reference evidence="5 6" key="1">
    <citation type="submission" date="2017-05" db="EMBL/GenBank/DDBJ databases">
        <title>Comparative genomic and metabolic analysis of manganese-oxidizing mechanisms in Celeribater manganoxidans DY25T: its adaption to the environment of polymetallic nodule.</title>
        <authorList>
            <person name="Wang X."/>
        </authorList>
    </citation>
    <scope>NUCLEOTIDE SEQUENCE [LARGE SCALE GENOMIC DNA]</scope>
    <source>
        <strain evidence="5 6">DY25</strain>
    </source>
</reference>
<dbReference type="Pfam" id="PF07729">
    <property type="entry name" value="FCD"/>
    <property type="match status" value="1"/>
</dbReference>
<evidence type="ECO:0000256" key="1">
    <source>
        <dbReference type="ARBA" id="ARBA00023015"/>
    </source>
</evidence>
<dbReference type="AlphaFoldDB" id="A0A291LXW7"/>
<sequence>MNATETVYTAIRRRLLTSHYDPGTQLKEEALAGEFNVSRTPIRAAISRLVSEGLLTLGEKRGAIVTPWHVENTAEVFRLRILLEGYAATLCAQHASDAQITRMEQICTEMEQAHIDKRPDWIKAMDRGNREFHQMFYEGAGSPHLRLSGRHLLEVPMVIGGFYIYDDDDIAESLRHHREIAKAIRLGNGEWARSMVSCHLNAAMERFRRRSAARD</sequence>
<dbReference type="KEGG" id="cmag:CBW24_05930"/>
<keyword evidence="6" id="KW-1185">Reference proteome</keyword>
<dbReference type="InterPro" id="IPR011711">
    <property type="entry name" value="GntR_C"/>
</dbReference>
<organism evidence="5 6">
    <name type="scientific">Pacificitalea manganoxidans</name>
    <dbReference type="NCBI Taxonomy" id="1411902"/>
    <lineage>
        <taxon>Bacteria</taxon>
        <taxon>Pseudomonadati</taxon>
        <taxon>Pseudomonadota</taxon>
        <taxon>Alphaproteobacteria</taxon>
        <taxon>Rhodobacterales</taxon>
        <taxon>Paracoccaceae</taxon>
        <taxon>Pacificitalea</taxon>
    </lineage>
</organism>
<feature type="domain" description="HTH gntR-type" evidence="4">
    <location>
        <begin position="1"/>
        <end position="68"/>
    </location>
</feature>
<dbReference type="RefSeq" id="WP_088662030.1">
    <property type="nucleotide sequence ID" value="NZ_CP021404.1"/>
</dbReference>
<protein>
    <recommendedName>
        <fullName evidence="4">HTH gntR-type domain-containing protein</fullName>
    </recommendedName>
</protein>
<dbReference type="Gene3D" id="1.20.120.530">
    <property type="entry name" value="GntR ligand-binding domain-like"/>
    <property type="match status" value="1"/>
</dbReference>
<dbReference type="SUPFAM" id="SSF46785">
    <property type="entry name" value="Winged helix' DNA-binding domain"/>
    <property type="match status" value="1"/>
</dbReference>
<dbReference type="PROSITE" id="PS50949">
    <property type="entry name" value="HTH_GNTR"/>
    <property type="match status" value="1"/>
</dbReference>
<dbReference type="GO" id="GO:0003700">
    <property type="term" value="F:DNA-binding transcription factor activity"/>
    <property type="evidence" value="ECO:0007669"/>
    <property type="project" value="InterPro"/>
</dbReference>
<dbReference type="SMART" id="SM00895">
    <property type="entry name" value="FCD"/>
    <property type="match status" value="1"/>
</dbReference>
<dbReference type="SMART" id="SM00345">
    <property type="entry name" value="HTH_GNTR"/>
    <property type="match status" value="1"/>
</dbReference>
<dbReference type="GO" id="GO:0003677">
    <property type="term" value="F:DNA binding"/>
    <property type="evidence" value="ECO:0007669"/>
    <property type="project" value="UniProtKB-KW"/>
</dbReference>
<dbReference type="SUPFAM" id="SSF48008">
    <property type="entry name" value="GntR ligand-binding domain-like"/>
    <property type="match status" value="1"/>
</dbReference>
<dbReference type="InterPro" id="IPR000524">
    <property type="entry name" value="Tscrpt_reg_HTH_GntR"/>
</dbReference>
<evidence type="ECO:0000313" key="5">
    <source>
        <dbReference type="EMBL" id="ATI41586.1"/>
    </source>
</evidence>
<proteinExistence type="predicted"/>
<dbReference type="Proteomes" id="UP000219050">
    <property type="component" value="Chromosome"/>
</dbReference>
<dbReference type="Pfam" id="PF00392">
    <property type="entry name" value="GntR"/>
    <property type="match status" value="1"/>
</dbReference>
<keyword evidence="3" id="KW-0804">Transcription</keyword>
<dbReference type="PRINTS" id="PR00035">
    <property type="entry name" value="HTHGNTR"/>
</dbReference>
<gene>
    <name evidence="5" type="ORF">CBW24_05930</name>
</gene>
<evidence type="ECO:0000256" key="2">
    <source>
        <dbReference type="ARBA" id="ARBA00023125"/>
    </source>
</evidence>
<evidence type="ECO:0000259" key="4">
    <source>
        <dbReference type="PROSITE" id="PS50949"/>
    </source>
</evidence>
<dbReference type="PANTHER" id="PTHR43537:SF24">
    <property type="entry name" value="GLUCONATE OPERON TRANSCRIPTIONAL REPRESSOR"/>
    <property type="match status" value="1"/>
</dbReference>
<evidence type="ECO:0000256" key="3">
    <source>
        <dbReference type="ARBA" id="ARBA00023163"/>
    </source>
</evidence>
<evidence type="ECO:0000313" key="6">
    <source>
        <dbReference type="Proteomes" id="UP000219050"/>
    </source>
</evidence>
<dbReference type="InterPro" id="IPR036388">
    <property type="entry name" value="WH-like_DNA-bd_sf"/>
</dbReference>
<dbReference type="CDD" id="cd07377">
    <property type="entry name" value="WHTH_GntR"/>
    <property type="match status" value="1"/>
</dbReference>
<accession>A0A291LXW7</accession>
<dbReference type="EMBL" id="CP021404">
    <property type="protein sequence ID" value="ATI41586.1"/>
    <property type="molecule type" value="Genomic_DNA"/>
</dbReference>